<reference evidence="2" key="1">
    <citation type="submission" date="2022-11" db="UniProtKB">
        <authorList>
            <consortium name="WormBaseParasite"/>
        </authorList>
    </citation>
    <scope>IDENTIFICATION</scope>
</reference>
<keyword evidence="1" id="KW-1185">Reference proteome</keyword>
<protein>
    <submittedName>
        <fullName evidence="2">Uncharacterized protein</fullName>
    </submittedName>
</protein>
<accession>A0A915DPI5</accession>
<dbReference type="AlphaFoldDB" id="A0A915DPI5"/>
<dbReference type="Proteomes" id="UP000887574">
    <property type="component" value="Unplaced"/>
</dbReference>
<evidence type="ECO:0000313" key="2">
    <source>
        <dbReference type="WBParaSite" id="jg21589"/>
    </source>
</evidence>
<name>A0A915DPI5_9BILA</name>
<organism evidence="1 2">
    <name type="scientific">Ditylenchus dipsaci</name>
    <dbReference type="NCBI Taxonomy" id="166011"/>
    <lineage>
        <taxon>Eukaryota</taxon>
        <taxon>Metazoa</taxon>
        <taxon>Ecdysozoa</taxon>
        <taxon>Nematoda</taxon>
        <taxon>Chromadorea</taxon>
        <taxon>Rhabditida</taxon>
        <taxon>Tylenchina</taxon>
        <taxon>Tylenchomorpha</taxon>
        <taxon>Sphaerularioidea</taxon>
        <taxon>Anguinidae</taxon>
        <taxon>Anguininae</taxon>
        <taxon>Ditylenchus</taxon>
    </lineage>
</organism>
<dbReference type="WBParaSite" id="jg21589">
    <property type="protein sequence ID" value="jg21589"/>
    <property type="gene ID" value="jg21589"/>
</dbReference>
<sequence>MPRPTEFPELLLQVEKSTEKHGEHQAKRASPLASIPAALGLGSTLKNLNAFIVTHKLAFANMDFTALLAIIEANFAVEESQSSQMADPDYPDYAEKALPEFQSQIQNFTTVISIMLKQKKSEEKPILV</sequence>
<evidence type="ECO:0000313" key="1">
    <source>
        <dbReference type="Proteomes" id="UP000887574"/>
    </source>
</evidence>
<proteinExistence type="predicted"/>